<dbReference type="EMBL" id="DWVS01000033">
    <property type="protein sequence ID" value="HJC86703.1"/>
    <property type="molecule type" value="Genomic_DNA"/>
</dbReference>
<dbReference type="SUPFAM" id="SSF74650">
    <property type="entry name" value="Galactose mutarotase-like"/>
    <property type="match status" value="1"/>
</dbReference>
<dbReference type="Proteomes" id="UP000823922">
    <property type="component" value="Unassembled WGS sequence"/>
</dbReference>
<proteinExistence type="inferred from homology"/>
<dbReference type="GO" id="GO:0016837">
    <property type="term" value="F:carbon-oxygen lyase activity, acting on polysaccharides"/>
    <property type="evidence" value="ECO:0007669"/>
    <property type="project" value="UniProtKB-ARBA"/>
</dbReference>
<dbReference type="Pfam" id="PF02278">
    <property type="entry name" value="Lyase_8"/>
    <property type="match status" value="1"/>
</dbReference>
<dbReference type="SUPFAM" id="SSF49863">
    <property type="entry name" value="Hyaluronate lyase-like, C-terminal domain"/>
    <property type="match status" value="1"/>
</dbReference>
<dbReference type="GO" id="GO:0030246">
    <property type="term" value="F:carbohydrate binding"/>
    <property type="evidence" value="ECO:0007669"/>
    <property type="project" value="InterPro"/>
</dbReference>
<protein>
    <recommendedName>
        <fullName evidence="8">Chondroitinase</fullName>
    </recommendedName>
</protein>
<dbReference type="InterPro" id="IPR014718">
    <property type="entry name" value="GH-type_carb-bd"/>
</dbReference>
<evidence type="ECO:0000313" key="7">
    <source>
        <dbReference type="Proteomes" id="UP000823922"/>
    </source>
</evidence>
<comment type="similarity">
    <text evidence="1">Belongs to the polysaccharide lyase 8 family.</text>
</comment>
<dbReference type="InterPro" id="IPR011013">
    <property type="entry name" value="Gal_mutarotase_sf_dom"/>
</dbReference>
<evidence type="ECO:0000259" key="5">
    <source>
        <dbReference type="Pfam" id="PF09093"/>
    </source>
</evidence>
<dbReference type="Gene3D" id="2.60.120.430">
    <property type="entry name" value="Galactose-binding lectin"/>
    <property type="match status" value="1"/>
</dbReference>
<dbReference type="InterPro" id="IPR008929">
    <property type="entry name" value="Chondroitin_lyas"/>
</dbReference>
<feature type="domain" description="Polysaccharide lyase family 8 central" evidence="3">
    <location>
        <begin position="585"/>
        <end position="731"/>
    </location>
</feature>
<dbReference type="Gene3D" id="1.50.10.100">
    <property type="entry name" value="Chondroitin AC/alginate lyase"/>
    <property type="match status" value="1"/>
</dbReference>
<dbReference type="PANTHER" id="PTHR37322:SF3">
    <property type="entry name" value="CHONDROITIN SULFATE ABC EXOLYASE"/>
    <property type="match status" value="1"/>
</dbReference>
<dbReference type="GO" id="GO:0005576">
    <property type="term" value="C:extracellular region"/>
    <property type="evidence" value="ECO:0007669"/>
    <property type="project" value="InterPro"/>
</dbReference>
<accession>A0A9D2QGA3</accession>
<feature type="domain" description="Lyase catalytic" evidence="5">
    <location>
        <begin position="247"/>
        <end position="456"/>
    </location>
</feature>
<gene>
    <name evidence="6" type="ORF">H9926_01630</name>
</gene>
<evidence type="ECO:0008006" key="8">
    <source>
        <dbReference type="Google" id="ProtNLM"/>
    </source>
</evidence>
<evidence type="ECO:0000313" key="6">
    <source>
        <dbReference type="EMBL" id="HJC86703.1"/>
    </source>
</evidence>
<reference evidence="6" key="1">
    <citation type="journal article" date="2021" name="PeerJ">
        <title>Extensive microbial diversity within the chicken gut microbiome revealed by metagenomics and culture.</title>
        <authorList>
            <person name="Gilroy R."/>
            <person name="Ravi A."/>
            <person name="Getino M."/>
            <person name="Pursley I."/>
            <person name="Horton D.L."/>
            <person name="Alikhan N.F."/>
            <person name="Baker D."/>
            <person name="Gharbi K."/>
            <person name="Hall N."/>
            <person name="Watson M."/>
            <person name="Adriaenssens E.M."/>
            <person name="Foster-Nyarko E."/>
            <person name="Jarju S."/>
            <person name="Secka A."/>
            <person name="Antonio M."/>
            <person name="Oren A."/>
            <person name="Chaudhuri R.R."/>
            <person name="La Ragione R."/>
            <person name="Hildebrand F."/>
            <person name="Pallen M.J."/>
        </authorList>
    </citation>
    <scope>NUCLEOTIDE SEQUENCE</scope>
    <source>
        <strain evidence="6">ChiBcec1-1630</strain>
    </source>
</reference>
<dbReference type="SUPFAM" id="SSF49785">
    <property type="entry name" value="Galactose-binding domain-like"/>
    <property type="match status" value="1"/>
</dbReference>
<dbReference type="PANTHER" id="PTHR37322">
    <property type="match status" value="1"/>
</dbReference>
<reference evidence="6" key="2">
    <citation type="submission" date="2021-04" db="EMBL/GenBank/DDBJ databases">
        <authorList>
            <person name="Gilroy R."/>
        </authorList>
    </citation>
    <scope>NUCLEOTIDE SEQUENCE</scope>
    <source>
        <strain evidence="6">ChiBcec1-1630</strain>
    </source>
</reference>
<dbReference type="Pfam" id="PF09093">
    <property type="entry name" value="Lyase_catalyt"/>
    <property type="match status" value="1"/>
</dbReference>
<feature type="domain" description="Lyase N-terminal" evidence="4">
    <location>
        <begin position="10"/>
        <end position="98"/>
    </location>
</feature>
<dbReference type="Gene3D" id="2.60.220.10">
    <property type="entry name" value="Polysaccharide lyase family 8-like, C-terminal"/>
    <property type="match status" value="1"/>
</dbReference>
<dbReference type="InterPro" id="IPR003159">
    <property type="entry name" value="Lyase_8_central_dom"/>
</dbReference>
<dbReference type="GO" id="GO:0005975">
    <property type="term" value="P:carbohydrate metabolic process"/>
    <property type="evidence" value="ECO:0007669"/>
    <property type="project" value="InterPro"/>
</dbReference>
<keyword evidence="2" id="KW-0456">Lyase</keyword>
<dbReference type="Pfam" id="PF09092">
    <property type="entry name" value="Lyase_N"/>
    <property type="match status" value="1"/>
</dbReference>
<organism evidence="6 7">
    <name type="scientific">Candidatus Eisenbergiella intestinigallinarum</name>
    <dbReference type="NCBI Taxonomy" id="2838549"/>
    <lineage>
        <taxon>Bacteria</taxon>
        <taxon>Bacillati</taxon>
        <taxon>Bacillota</taxon>
        <taxon>Clostridia</taxon>
        <taxon>Lachnospirales</taxon>
        <taxon>Lachnospiraceae</taxon>
        <taxon>Eisenbergiella</taxon>
    </lineage>
</organism>
<dbReference type="InterPro" id="IPR011071">
    <property type="entry name" value="Lyase_8-like_C"/>
</dbReference>
<sequence>KKESILEHLFGFHCFVYSESPSETSLIFSFGKDGKTALQFEYCLNYAGWKEINIPYERGFMKGKYRADMNQVKICLSGCGQAETTVYLDEICLCRSMDPLHVYERMSDRVKELGKHTKRSIIWEYDRNGTWLNRPVFMGEEPTEAQKEAFARLEERYLSLCDEIDMPPFVEFRLPPREELLAFWDGYALKEEQGRITGVHIQDSTTYVRMMKALARECWKEGDRALQERFRLAFLHLKDQNTVINWYNGRGAASSLLLMKPYLKQMGILEEAVDYIKGAYEFSRIYDVTSKNGVAGYRFEDSDVIGMELPTLLASILLMEDGREKMTDMRHFHFYLENYCLGYAPGIASGCKKDGTIFHHGGYVRSYQTVAVYSLTRVLDVLADTEFQIGEEARKRLWKILLTEYQIYQGVYESFGMSQYFFQAKSEVSVCEFAHFARAFHDRQAAAMYLRLAQTSSRQKASEYYREFTEQGIRPALLPDSHKTLAYAAAAVHRRGELAATVRGCSQYVYPVEVWPDEVGSGSRYSAFGMYRSFGFLELSRYPDEDSGVKNGVMIDEGFDYRRWNGTTAVCIPYEQLKSRPYDVEDEWAEWLFSDQPFVGGLDDSRQNGIFVLKLHGHPKYGLDSFRANKSWHFYEDVILCLGSGIRSGCGYDAETTIFQDYGSGAKRHGNILTDNRNNGYFLWEEDDLRFFEKDNVSRDMKDQNDTFGHRVFALLNHGSTPKDASYRYLIRMGKGEEGIRQLNIAEQIQIVRQDPYAHIVRMFNKTDYVLFRKDYELHDRYIDGVTESCLMTVTENEDGSVNLAVCDPDLRFYFGESEDYDLNRNRVEKAVYGRFWNYQESRPSRIWVVVNGSVSSMEAVKGGARIVQKTETKTILEFVCSDGLTEEVRLYFERMLL</sequence>
<evidence type="ECO:0000259" key="3">
    <source>
        <dbReference type="Pfam" id="PF02278"/>
    </source>
</evidence>
<evidence type="ECO:0000256" key="1">
    <source>
        <dbReference type="ARBA" id="ARBA00006699"/>
    </source>
</evidence>
<dbReference type="GO" id="GO:0006027">
    <property type="term" value="P:glycosaminoglycan catabolic process"/>
    <property type="evidence" value="ECO:0007669"/>
    <property type="project" value="InterPro"/>
</dbReference>
<feature type="non-terminal residue" evidence="6">
    <location>
        <position position="1"/>
    </location>
</feature>
<dbReference type="SUPFAM" id="SSF48230">
    <property type="entry name" value="Chondroitin AC/alginate lyase"/>
    <property type="match status" value="1"/>
</dbReference>
<dbReference type="InterPro" id="IPR008979">
    <property type="entry name" value="Galactose-bd-like_sf"/>
</dbReference>
<dbReference type="InterPro" id="IPR015176">
    <property type="entry name" value="Lyase_N"/>
</dbReference>
<dbReference type="AlphaFoldDB" id="A0A9D2QGA3"/>
<dbReference type="InterPro" id="IPR015177">
    <property type="entry name" value="Lyase_catalyt"/>
</dbReference>
<evidence type="ECO:0000256" key="2">
    <source>
        <dbReference type="ARBA" id="ARBA00023239"/>
    </source>
</evidence>
<evidence type="ECO:0000259" key="4">
    <source>
        <dbReference type="Pfam" id="PF09092"/>
    </source>
</evidence>
<name>A0A9D2QGA3_9FIRM</name>
<dbReference type="Gene3D" id="2.70.98.10">
    <property type="match status" value="1"/>
</dbReference>
<dbReference type="InterPro" id="IPR039174">
    <property type="entry name" value="Chondroitin_ABC_lyase"/>
</dbReference>
<comment type="caution">
    <text evidence="6">The sequence shown here is derived from an EMBL/GenBank/DDBJ whole genome shotgun (WGS) entry which is preliminary data.</text>
</comment>